<evidence type="ECO:0000256" key="11">
    <source>
        <dbReference type="ARBA" id="ARBA00022840"/>
    </source>
</evidence>
<feature type="binding site" evidence="16">
    <location>
        <begin position="6"/>
        <end position="13"/>
    </location>
    <ligand>
        <name>ATP</name>
        <dbReference type="ChEBI" id="CHEBI:30616"/>
    </ligand>
</feature>
<evidence type="ECO:0000256" key="3">
    <source>
        <dbReference type="ARBA" id="ARBA00004496"/>
    </source>
</evidence>
<comment type="subunit">
    <text evidence="5 16">Homodimer.</text>
</comment>
<dbReference type="EC" id="2.7.1.33" evidence="6 16"/>
<evidence type="ECO:0000256" key="6">
    <source>
        <dbReference type="ARBA" id="ARBA00012102"/>
    </source>
</evidence>
<organism evidence="17">
    <name type="scientific">Thermomicrobium roseum</name>
    <dbReference type="NCBI Taxonomy" id="500"/>
    <lineage>
        <taxon>Bacteria</taxon>
        <taxon>Pseudomonadati</taxon>
        <taxon>Thermomicrobiota</taxon>
        <taxon>Thermomicrobia</taxon>
        <taxon>Thermomicrobiales</taxon>
        <taxon>Thermomicrobiaceae</taxon>
        <taxon>Thermomicrobium</taxon>
    </lineage>
</organism>
<dbReference type="NCBIfam" id="TIGR00671">
    <property type="entry name" value="baf"/>
    <property type="match status" value="1"/>
</dbReference>
<keyword evidence="12 16" id="KW-0630">Potassium</keyword>
<keyword evidence="10 16" id="KW-0418">Kinase</keyword>
<dbReference type="Pfam" id="PF03309">
    <property type="entry name" value="Pan_kinase"/>
    <property type="match status" value="1"/>
</dbReference>
<comment type="caution">
    <text evidence="16">Lacks conserved residue(s) required for the propagation of feature annotation.</text>
</comment>
<dbReference type="GO" id="GO:0005524">
    <property type="term" value="F:ATP binding"/>
    <property type="evidence" value="ECO:0007669"/>
    <property type="project" value="UniProtKB-UniRule"/>
</dbReference>
<feature type="active site" description="Proton acceptor" evidence="16">
    <location>
        <position position="109"/>
    </location>
</feature>
<evidence type="ECO:0000256" key="14">
    <source>
        <dbReference type="ARBA" id="ARBA00038036"/>
    </source>
</evidence>
<dbReference type="AlphaFoldDB" id="A0A7C1X6V7"/>
<feature type="binding site" evidence="16">
    <location>
        <position position="129"/>
    </location>
    <ligand>
        <name>K(+)</name>
        <dbReference type="ChEBI" id="CHEBI:29103"/>
    </ligand>
</feature>
<sequence length="262" mass="28088">MLLAVDVGNTNVVIGVFSGTELRARWRLATARDRMPDEWWVQLVVLSQTQGFHIQDIEAVALASVVPPLTSVFLELARRHLAIEPLVVNGNQELGLPLRVDNPSEVGADRICNALGAIERYGAPVIVVDFGTGTTFDVVDSTGAYIGGAIAPGITIAFEALTQRAARLFTVALEPPSRAIGRSTREGLQAGTVLGYAELVRGLIRRIREELGQEAPVVATGGLAPLVAPLVPEFLAVEPDLTLYGLRLAYERVRQHSTTPPG</sequence>
<evidence type="ECO:0000256" key="13">
    <source>
        <dbReference type="ARBA" id="ARBA00022993"/>
    </source>
</evidence>
<evidence type="ECO:0000256" key="9">
    <source>
        <dbReference type="ARBA" id="ARBA00022741"/>
    </source>
</evidence>
<dbReference type="EMBL" id="DSJL01000011">
    <property type="protein sequence ID" value="HEF65973.1"/>
    <property type="molecule type" value="Genomic_DNA"/>
</dbReference>
<evidence type="ECO:0000256" key="16">
    <source>
        <dbReference type="HAMAP-Rule" id="MF_01274"/>
    </source>
</evidence>
<evidence type="ECO:0000256" key="12">
    <source>
        <dbReference type="ARBA" id="ARBA00022958"/>
    </source>
</evidence>
<feature type="binding site" evidence="16">
    <location>
        <position position="184"/>
    </location>
    <ligand>
        <name>substrate</name>
    </ligand>
</feature>
<comment type="subcellular location">
    <subcellularLocation>
        <location evidence="3 16">Cytoplasm</location>
    </subcellularLocation>
</comment>
<dbReference type="HAMAP" id="MF_01274">
    <property type="entry name" value="Pantothen_kinase_3"/>
    <property type="match status" value="1"/>
</dbReference>
<evidence type="ECO:0000256" key="4">
    <source>
        <dbReference type="ARBA" id="ARBA00005225"/>
    </source>
</evidence>
<comment type="cofactor">
    <cofactor evidence="2">
        <name>K(+)</name>
        <dbReference type="ChEBI" id="CHEBI:29103"/>
    </cofactor>
</comment>
<evidence type="ECO:0000256" key="7">
    <source>
        <dbReference type="ARBA" id="ARBA00022490"/>
    </source>
</evidence>
<dbReference type="UniPathway" id="UPA00241">
    <property type="reaction ID" value="UER00352"/>
</dbReference>
<dbReference type="GO" id="GO:0005737">
    <property type="term" value="C:cytoplasm"/>
    <property type="evidence" value="ECO:0007669"/>
    <property type="project" value="UniProtKB-SubCell"/>
</dbReference>
<keyword evidence="13 16" id="KW-0173">Coenzyme A biosynthesis</keyword>
<reference evidence="17" key="1">
    <citation type="journal article" date="2020" name="mSystems">
        <title>Genome- and Community-Level Interaction Insights into Carbon Utilization and Element Cycling Functions of Hydrothermarchaeota in Hydrothermal Sediment.</title>
        <authorList>
            <person name="Zhou Z."/>
            <person name="Liu Y."/>
            <person name="Xu W."/>
            <person name="Pan J."/>
            <person name="Luo Z.H."/>
            <person name="Li M."/>
        </authorList>
    </citation>
    <scope>NUCLEOTIDE SEQUENCE [LARGE SCALE GENOMIC DNA]</scope>
    <source>
        <strain evidence="17">SpSt-222</strain>
    </source>
</reference>
<dbReference type="InterPro" id="IPR004619">
    <property type="entry name" value="Type_III_PanK"/>
</dbReference>
<dbReference type="PANTHER" id="PTHR34265:SF1">
    <property type="entry name" value="TYPE III PANTOTHENATE KINASE"/>
    <property type="match status" value="1"/>
</dbReference>
<evidence type="ECO:0000256" key="1">
    <source>
        <dbReference type="ARBA" id="ARBA00001206"/>
    </source>
</evidence>
<evidence type="ECO:0000256" key="10">
    <source>
        <dbReference type="ARBA" id="ARBA00022777"/>
    </source>
</evidence>
<dbReference type="Gene3D" id="3.30.420.40">
    <property type="match status" value="2"/>
</dbReference>
<dbReference type="GO" id="GO:0046872">
    <property type="term" value="F:metal ion binding"/>
    <property type="evidence" value="ECO:0007669"/>
    <property type="project" value="UniProtKB-KW"/>
</dbReference>
<proteinExistence type="inferred from homology"/>
<comment type="cofactor">
    <cofactor evidence="16">
        <name>NH4(+)</name>
        <dbReference type="ChEBI" id="CHEBI:28938"/>
    </cofactor>
    <cofactor evidence="16">
        <name>K(+)</name>
        <dbReference type="ChEBI" id="CHEBI:29103"/>
    </cofactor>
    <text evidence="16">A monovalent cation. Ammonium or potassium.</text>
</comment>
<comment type="similarity">
    <text evidence="14 16">Belongs to the type III pantothenate kinase family.</text>
</comment>
<evidence type="ECO:0000313" key="17">
    <source>
        <dbReference type="EMBL" id="HEF65973.1"/>
    </source>
</evidence>
<keyword evidence="9 16" id="KW-0547">Nucleotide-binding</keyword>
<dbReference type="GO" id="GO:0015937">
    <property type="term" value="P:coenzyme A biosynthetic process"/>
    <property type="evidence" value="ECO:0007669"/>
    <property type="project" value="UniProtKB-UniRule"/>
</dbReference>
<keyword evidence="8 16" id="KW-0808">Transferase</keyword>
<protein>
    <recommendedName>
        <fullName evidence="15 16">Type III pantothenate kinase</fullName>
        <ecNumber evidence="6 16">2.7.1.33</ecNumber>
    </recommendedName>
    <alternativeName>
        <fullName evidence="16">PanK-III</fullName>
    </alternativeName>
    <alternativeName>
        <fullName evidence="16">Pantothenic acid kinase</fullName>
    </alternativeName>
</protein>
<comment type="pathway">
    <text evidence="4 16">Cofactor biosynthesis; coenzyme A biosynthesis; CoA from (R)-pantothenate: step 1/5.</text>
</comment>
<dbReference type="GO" id="GO:0004594">
    <property type="term" value="F:pantothenate kinase activity"/>
    <property type="evidence" value="ECO:0007669"/>
    <property type="project" value="UniProtKB-UniRule"/>
</dbReference>
<dbReference type="SUPFAM" id="SSF53067">
    <property type="entry name" value="Actin-like ATPase domain"/>
    <property type="match status" value="2"/>
</dbReference>
<comment type="caution">
    <text evidence="17">The sequence shown here is derived from an EMBL/GenBank/DDBJ whole genome shotgun (WGS) entry which is preliminary data.</text>
</comment>
<feature type="binding site" evidence="16">
    <location>
        <position position="132"/>
    </location>
    <ligand>
        <name>ATP</name>
        <dbReference type="ChEBI" id="CHEBI:30616"/>
    </ligand>
</feature>
<accession>A0A7C1X6V7</accession>
<evidence type="ECO:0000256" key="8">
    <source>
        <dbReference type="ARBA" id="ARBA00022679"/>
    </source>
</evidence>
<keyword evidence="16" id="KW-0479">Metal-binding</keyword>
<evidence type="ECO:0000256" key="5">
    <source>
        <dbReference type="ARBA" id="ARBA00011738"/>
    </source>
</evidence>
<dbReference type="PANTHER" id="PTHR34265">
    <property type="entry name" value="TYPE III PANTOTHENATE KINASE"/>
    <property type="match status" value="1"/>
</dbReference>
<comment type="function">
    <text evidence="16">Catalyzes the phosphorylation of pantothenate (Pan), the first step in CoA biosynthesis.</text>
</comment>
<evidence type="ECO:0000256" key="15">
    <source>
        <dbReference type="ARBA" id="ARBA00040883"/>
    </source>
</evidence>
<dbReference type="CDD" id="cd24015">
    <property type="entry name" value="ASKHA_NBD_PanK-III"/>
    <property type="match status" value="1"/>
</dbReference>
<comment type="catalytic activity">
    <reaction evidence="1 16">
        <text>(R)-pantothenate + ATP = (R)-4'-phosphopantothenate + ADP + H(+)</text>
        <dbReference type="Rhea" id="RHEA:16373"/>
        <dbReference type="ChEBI" id="CHEBI:10986"/>
        <dbReference type="ChEBI" id="CHEBI:15378"/>
        <dbReference type="ChEBI" id="CHEBI:29032"/>
        <dbReference type="ChEBI" id="CHEBI:30616"/>
        <dbReference type="ChEBI" id="CHEBI:456216"/>
        <dbReference type="EC" id="2.7.1.33"/>
    </reaction>
</comment>
<feature type="binding site" evidence="16">
    <location>
        <begin position="107"/>
        <end position="110"/>
    </location>
    <ligand>
        <name>substrate</name>
    </ligand>
</feature>
<keyword evidence="7 16" id="KW-0963">Cytoplasm</keyword>
<evidence type="ECO:0000256" key="2">
    <source>
        <dbReference type="ARBA" id="ARBA00001958"/>
    </source>
</evidence>
<keyword evidence="11 16" id="KW-0067">ATP-binding</keyword>
<gene>
    <name evidence="16" type="primary">coaX</name>
    <name evidence="17" type="ORF">ENP47_10300</name>
</gene>
<name>A0A7C1X6V7_THERO</name>
<dbReference type="InterPro" id="IPR043129">
    <property type="entry name" value="ATPase_NBD"/>
</dbReference>
<dbReference type="NCBIfam" id="NF009855">
    <property type="entry name" value="PRK13321.1"/>
    <property type="match status" value="1"/>
</dbReference>